<dbReference type="Proteomes" id="UP001396334">
    <property type="component" value="Unassembled WGS sequence"/>
</dbReference>
<keyword evidence="2" id="KW-1185">Reference proteome</keyword>
<gene>
    <name evidence="1" type="ORF">V6N11_083659</name>
</gene>
<dbReference type="EMBL" id="JBBPBN010000041">
    <property type="protein sequence ID" value="KAK8998268.1"/>
    <property type="molecule type" value="Genomic_DNA"/>
</dbReference>
<protein>
    <submittedName>
        <fullName evidence="1">Uncharacterized protein</fullName>
    </submittedName>
</protein>
<evidence type="ECO:0000313" key="2">
    <source>
        <dbReference type="Proteomes" id="UP001396334"/>
    </source>
</evidence>
<accession>A0ABR2QC55</accession>
<sequence>MLIAWEDMQAPTNQGGLGFRDIEMHNFAFLRKLEYQLVLTRLNCGCVYSRQNTSGKALFHPTLTTVVAQDYGQGLAMYGIRSDKA</sequence>
<reference evidence="1 2" key="1">
    <citation type="journal article" date="2024" name="G3 (Bethesda)">
        <title>Genome assembly of Hibiscus sabdariffa L. provides insights into metabolisms of medicinal natural products.</title>
        <authorList>
            <person name="Kim T."/>
        </authorList>
    </citation>
    <scope>NUCLEOTIDE SEQUENCE [LARGE SCALE GENOMIC DNA]</scope>
    <source>
        <strain evidence="1">TK-2024</strain>
        <tissue evidence="1">Old leaves</tissue>
    </source>
</reference>
<name>A0ABR2QC55_9ROSI</name>
<organism evidence="1 2">
    <name type="scientific">Hibiscus sabdariffa</name>
    <name type="common">roselle</name>
    <dbReference type="NCBI Taxonomy" id="183260"/>
    <lineage>
        <taxon>Eukaryota</taxon>
        <taxon>Viridiplantae</taxon>
        <taxon>Streptophyta</taxon>
        <taxon>Embryophyta</taxon>
        <taxon>Tracheophyta</taxon>
        <taxon>Spermatophyta</taxon>
        <taxon>Magnoliopsida</taxon>
        <taxon>eudicotyledons</taxon>
        <taxon>Gunneridae</taxon>
        <taxon>Pentapetalae</taxon>
        <taxon>rosids</taxon>
        <taxon>malvids</taxon>
        <taxon>Malvales</taxon>
        <taxon>Malvaceae</taxon>
        <taxon>Malvoideae</taxon>
        <taxon>Hibiscus</taxon>
    </lineage>
</organism>
<evidence type="ECO:0000313" key="1">
    <source>
        <dbReference type="EMBL" id="KAK8998268.1"/>
    </source>
</evidence>
<comment type="caution">
    <text evidence="1">The sequence shown here is derived from an EMBL/GenBank/DDBJ whole genome shotgun (WGS) entry which is preliminary data.</text>
</comment>
<proteinExistence type="predicted"/>